<evidence type="ECO:0000256" key="2">
    <source>
        <dbReference type="ARBA" id="ARBA00022801"/>
    </source>
</evidence>
<comment type="similarity">
    <text evidence="1">Belongs to the glycosyl hydrolase 16 family.</text>
</comment>
<accession>A0A0A2TZ43</accession>
<gene>
    <name evidence="5" type="ORF">N782_00150</name>
</gene>
<dbReference type="InterPro" id="IPR000757">
    <property type="entry name" value="Beta-glucanase-like"/>
</dbReference>
<sequence length="998" mass="112209">MGKRVWILVLIVLLCVVNSVSIQAGEKNKESNEDVSHVMDVLPNQKKNGNAALSNVEVLAMMNHLFVKQDNGEGKWEDSVLHNAIDAGYLGETLGADVSPNAAIKTEEALSVFNYLLPFDESILDDQTWNGNKPMKRKDVSHLLEEAFDSLITEEGTYEDQTMEGNVLLTTDDVTLKNSVIQGDLIITAGAAPGNIELHNVTVEGDVYVHKAVENDVKFVNSDVKQVVVYEYGDKKSDWSLVWSDEFMTEDIDESKWQYDIGNWIVDENGNGVAPGWGNNESEYYTDSDENSYIEDGKLVIKAQKEEEPITDKFGSYDYSSAKLKTKDLFSKKYGKFEARMKLPEGQGYWPAFWMMPEDSVYGDWPASGEIDIMEAAGNDTKTIGGTIHYGEESPNNTYNGEEYHFPEGEDFTGYHTYSIEWEPGEIRWYVDGELYQTLNKWFSKSPGQAAKNAFPAPFDQEFYIILNLAVGGWYGGEPDETTEFPGKMKVDYVRVYELTGRDYMTPEEPTVEDVELPEDAKQPKEDGNYIYDQDYSNGFTIVDENGDQPDPTYWNFLTLPDFAGEGSISTEEIDGDTFAKTSITNPGNALWSLQQIQHLSIAEGGTYKVTFDAKSNTSRNIMSKVSGGAERGYANYSGEKTMNLTDEVQTYEYTFTMNQENDLAARLEFNMGANGTAPVWIGNVRVEDITGEQEPMNEKEPLPTGNHVYNGTFDQGDMSRMIFWDFHDKEGASAEASVDADTRELKVDIANTDNNPESIQLKQTGLQLLEENEYELTFDARAASDRTIQVDVLSKDSSQSYSTKTVELSEDMATHKVTFTMPTDITDREGQLVFQLGGAEADVFLDNVKLVQPVDLHPLKNGDFTSGMDSWVPYIHFDANAEVGVQDGELQVDIANAGNETWSVLLEQPNMKFSKDVTYKVRFDARSTMSRDIEVTLENANYTRYLSEKVTLEEDMKTYSFELKMSQDDTVALKFLMGQFAEEHDIYIDNVDVEVVK</sequence>
<feature type="signal peptide" evidence="3">
    <location>
        <begin position="1"/>
        <end position="24"/>
    </location>
</feature>
<evidence type="ECO:0000256" key="1">
    <source>
        <dbReference type="ARBA" id="ARBA00006865"/>
    </source>
</evidence>
<dbReference type="SUPFAM" id="SSF49785">
    <property type="entry name" value="Galactose-binding domain-like"/>
    <property type="match status" value="3"/>
</dbReference>
<name>A0A0A2TZ43_9BACI</name>
<evidence type="ECO:0000313" key="6">
    <source>
        <dbReference type="Proteomes" id="UP000030147"/>
    </source>
</evidence>
<organism evidence="5 6">
    <name type="scientific">Pontibacillus yanchengensis Y32</name>
    <dbReference type="NCBI Taxonomy" id="1385514"/>
    <lineage>
        <taxon>Bacteria</taxon>
        <taxon>Bacillati</taxon>
        <taxon>Bacillota</taxon>
        <taxon>Bacilli</taxon>
        <taxon>Bacillales</taxon>
        <taxon>Bacillaceae</taxon>
        <taxon>Pontibacillus</taxon>
    </lineage>
</organism>
<reference evidence="5 6" key="1">
    <citation type="journal article" date="2015" name="Stand. Genomic Sci.">
        <title>High quality draft genome sequence of the moderately halophilic bacterium Pontibacillus yanchengensis Y32(T) and comparison among Pontibacillus genomes.</title>
        <authorList>
            <person name="Huang J."/>
            <person name="Qiao Z.X."/>
            <person name="Tang J.W."/>
            <person name="Wang G."/>
        </authorList>
    </citation>
    <scope>NUCLEOTIDE SEQUENCE [LARGE SCALE GENOMIC DNA]</scope>
    <source>
        <strain evidence="5 6">Y32</strain>
    </source>
</reference>
<protein>
    <submittedName>
        <fullName evidence="5">Glycoside hydrolase</fullName>
    </submittedName>
</protein>
<dbReference type="EMBL" id="AVBF01000001">
    <property type="protein sequence ID" value="KGP74540.1"/>
    <property type="molecule type" value="Genomic_DNA"/>
</dbReference>
<dbReference type="InterPro" id="IPR050546">
    <property type="entry name" value="Glycosyl_Hydrlase_16"/>
</dbReference>
<dbReference type="AlphaFoldDB" id="A0A0A2TZ43"/>
<dbReference type="InterPro" id="IPR008979">
    <property type="entry name" value="Galactose-bd-like_sf"/>
</dbReference>
<dbReference type="PANTHER" id="PTHR10963">
    <property type="entry name" value="GLYCOSYL HYDROLASE-RELATED"/>
    <property type="match status" value="1"/>
</dbReference>
<dbReference type="PROSITE" id="PS51762">
    <property type="entry name" value="GH16_2"/>
    <property type="match status" value="1"/>
</dbReference>
<dbReference type="CDD" id="cd08023">
    <property type="entry name" value="GH16_laminarinase_like"/>
    <property type="match status" value="1"/>
</dbReference>
<feature type="chain" id="PRO_5002005238" evidence="3">
    <location>
        <begin position="25"/>
        <end position="998"/>
    </location>
</feature>
<proteinExistence type="inferred from homology"/>
<evidence type="ECO:0000259" key="4">
    <source>
        <dbReference type="PROSITE" id="PS51762"/>
    </source>
</evidence>
<dbReference type="GO" id="GO:0005975">
    <property type="term" value="P:carbohydrate metabolic process"/>
    <property type="evidence" value="ECO:0007669"/>
    <property type="project" value="InterPro"/>
</dbReference>
<dbReference type="eggNOG" id="COG2273">
    <property type="taxonomic scope" value="Bacteria"/>
</dbReference>
<dbReference type="Gene3D" id="2.60.120.260">
    <property type="entry name" value="Galactose-binding domain-like"/>
    <property type="match status" value="3"/>
</dbReference>
<dbReference type="GO" id="GO:0004553">
    <property type="term" value="F:hydrolase activity, hydrolyzing O-glycosyl compounds"/>
    <property type="evidence" value="ECO:0007669"/>
    <property type="project" value="InterPro"/>
</dbReference>
<evidence type="ECO:0000256" key="3">
    <source>
        <dbReference type="SAM" id="SignalP"/>
    </source>
</evidence>
<dbReference type="Pfam" id="PF02018">
    <property type="entry name" value="CBM_4_9"/>
    <property type="match status" value="3"/>
</dbReference>
<keyword evidence="6" id="KW-1185">Reference proteome</keyword>
<keyword evidence="3" id="KW-0732">Signal</keyword>
<comment type="caution">
    <text evidence="5">The sequence shown here is derived from an EMBL/GenBank/DDBJ whole genome shotgun (WGS) entry which is preliminary data.</text>
</comment>
<dbReference type="InterPro" id="IPR013320">
    <property type="entry name" value="ConA-like_dom_sf"/>
</dbReference>
<dbReference type="SUPFAM" id="SSF49899">
    <property type="entry name" value="Concanavalin A-like lectins/glucanases"/>
    <property type="match status" value="1"/>
</dbReference>
<dbReference type="STRING" id="1385514.N782_00150"/>
<dbReference type="Pfam" id="PF00722">
    <property type="entry name" value="Glyco_hydro_16"/>
    <property type="match status" value="1"/>
</dbReference>
<evidence type="ECO:0000313" key="5">
    <source>
        <dbReference type="EMBL" id="KGP74540.1"/>
    </source>
</evidence>
<dbReference type="PANTHER" id="PTHR10963:SF55">
    <property type="entry name" value="GLYCOSIDE HYDROLASE FAMILY 16 PROTEIN"/>
    <property type="match status" value="1"/>
</dbReference>
<feature type="domain" description="GH16" evidence="4">
    <location>
        <begin position="237"/>
        <end position="502"/>
    </location>
</feature>
<dbReference type="Proteomes" id="UP000030147">
    <property type="component" value="Unassembled WGS sequence"/>
</dbReference>
<dbReference type="InterPro" id="IPR003305">
    <property type="entry name" value="CenC_carb-bd"/>
</dbReference>
<keyword evidence="2 5" id="KW-0378">Hydrolase</keyword>
<dbReference type="Gene3D" id="2.60.120.200">
    <property type="match status" value="1"/>
</dbReference>